<protein>
    <recommendedName>
        <fullName evidence="7">PHD-type domain-containing protein</fullName>
    </recommendedName>
</protein>
<accession>A0ABQ8FKR8</accession>
<comment type="caution">
    <text evidence="8">The sequence shown here is derived from an EMBL/GenBank/DDBJ whole genome shotgun (WGS) entry which is preliminary data.</text>
</comment>
<dbReference type="SMART" id="SM00249">
    <property type="entry name" value="PHD"/>
    <property type="match status" value="2"/>
</dbReference>
<keyword evidence="3" id="KW-0862">Zinc</keyword>
<feature type="compositionally biased region" description="Polar residues" evidence="6">
    <location>
        <begin position="443"/>
        <end position="461"/>
    </location>
</feature>
<feature type="compositionally biased region" description="Low complexity" evidence="6">
    <location>
        <begin position="740"/>
        <end position="754"/>
    </location>
</feature>
<dbReference type="PANTHER" id="PTHR13793">
    <property type="entry name" value="PHD FINGER PROTEINS"/>
    <property type="match status" value="1"/>
</dbReference>
<feature type="compositionally biased region" description="Polar residues" evidence="6">
    <location>
        <begin position="82"/>
        <end position="92"/>
    </location>
</feature>
<keyword evidence="1" id="KW-0479">Metal-binding</keyword>
<dbReference type="InterPro" id="IPR013083">
    <property type="entry name" value="Znf_RING/FYVE/PHD"/>
</dbReference>
<name>A0ABQ8FKR8_9FUNG</name>
<dbReference type="Proteomes" id="UP001648503">
    <property type="component" value="Unassembled WGS sequence"/>
</dbReference>
<feature type="compositionally biased region" description="Basic residues" evidence="6">
    <location>
        <begin position="30"/>
        <end position="39"/>
    </location>
</feature>
<dbReference type="InterPro" id="IPR019786">
    <property type="entry name" value="Zinc_finger_PHD-type_CS"/>
</dbReference>
<dbReference type="CDD" id="cd15571">
    <property type="entry name" value="ePHD"/>
    <property type="match status" value="1"/>
</dbReference>
<dbReference type="InterPro" id="IPR001965">
    <property type="entry name" value="Znf_PHD"/>
</dbReference>
<feature type="compositionally biased region" description="Acidic residues" evidence="6">
    <location>
        <begin position="55"/>
        <end position="67"/>
    </location>
</feature>
<dbReference type="Pfam" id="PF13832">
    <property type="entry name" value="zf-HC5HC2H_2"/>
    <property type="match status" value="1"/>
</dbReference>
<gene>
    <name evidence="8" type="ORF">BASA50_002606</name>
</gene>
<evidence type="ECO:0000256" key="3">
    <source>
        <dbReference type="ARBA" id="ARBA00022833"/>
    </source>
</evidence>
<evidence type="ECO:0000256" key="1">
    <source>
        <dbReference type="ARBA" id="ARBA00022723"/>
    </source>
</evidence>
<dbReference type="CDD" id="cd15492">
    <property type="entry name" value="PHD_BRPF_JADE_like"/>
    <property type="match status" value="1"/>
</dbReference>
<keyword evidence="5" id="KW-0175">Coiled coil</keyword>
<organism evidence="8 9">
    <name type="scientific">Batrachochytrium salamandrivorans</name>
    <dbReference type="NCBI Taxonomy" id="1357716"/>
    <lineage>
        <taxon>Eukaryota</taxon>
        <taxon>Fungi</taxon>
        <taxon>Fungi incertae sedis</taxon>
        <taxon>Chytridiomycota</taxon>
        <taxon>Chytridiomycota incertae sedis</taxon>
        <taxon>Chytridiomycetes</taxon>
        <taxon>Rhizophydiales</taxon>
        <taxon>Rhizophydiales incertae sedis</taxon>
        <taxon>Batrachochytrium</taxon>
    </lineage>
</organism>
<sequence>MADSNLSHLSAAASSKSVRGSRLLSTSGKAKGRGGKGRSGRTVTNSEPASVGEDQGIEEGEDTEDGDLATITLTPRKKRSLASGNDHVSSKTVLKGDDDDDDEDEEDADDDDDDDDDDDADDDEEEDEEEDDEETFCIICGKAYSPRSNCIVLCDGEDCDVPVHQKCYGISVVPPGDEKWFCHRCADGVSVSATEIICCPNRGGALKRTGTPNQYIHVLCASWNNAVSIENDKVVVDKLLLNAETCYICNTNIGLTIECSGPSCKKWLHATCGVKKEVLEHPSRNSSKYIVLCMDHKSQKPLRSVPAIRRSTAAHNIPKKKPLKRLRNSSGRSIKWDADSDVDVKSGNTGEEGEADEDTSTPSGSLVVEDEDGDEPMPHVNVKSHASRLSRKTNTLKGTPKKASSSPHSGSSTKNGFSHRSLITGSSSPTLDSPTGTLKKRSPVTSPSTTMLLPEATSDTRSINSTLASRLPADPAAIGNKFTSSRPLSSNQAVKMTSAYKPWLKDSRPIALSTSGLSNATTLEDNNPPFISKSGSALLSRIGSDGVSYTSPPVWDWLMEKLTMIKSVTTEIETMPVELKRLLSKDPISSSTVAPTSTPSSALDSLLESSYSDLTKIADERTAEIRQLKQQLSLANAEILKLQQENIRVRSIPQSTSQSSLFGNSNAAVGGGNGSGSSGAVSTANAGTTLTNALYQTMQENLEAIFGFLDLPQMPNPSKGDIDGYVSSLRAIVERAKRVSTSSNNADSASNISSGQSDLPSNNNNHSIKMDVSGEFSTSGISYGPPTIRRAYNDG</sequence>
<feature type="compositionally biased region" description="Basic and acidic residues" evidence="6">
    <location>
        <begin position="334"/>
        <end position="344"/>
    </location>
</feature>
<evidence type="ECO:0000256" key="5">
    <source>
        <dbReference type="SAM" id="Coils"/>
    </source>
</evidence>
<feature type="region of interest" description="Disordered" evidence="6">
    <location>
        <begin position="310"/>
        <end position="461"/>
    </location>
</feature>
<dbReference type="PANTHER" id="PTHR13793:SF107">
    <property type="entry name" value="BROMODOMAIN-CONTAINING PROTEIN HOMOLOG"/>
    <property type="match status" value="1"/>
</dbReference>
<evidence type="ECO:0000313" key="9">
    <source>
        <dbReference type="Proteomes" id="UP001648503"/>
    </source>
</evidence>
<keyword evidence="9" id="KW-1185">Reference proteome</keyword>
<feature type="compositionally biased region" description="Low complexity" evidence="6">
    <location>
        <begin position="1"/>
        <end position="17"/>
    </location>
</feature>
<feature type="compositionally biased region" description="Acidic residues" evidence="6">
    <location>
        <begin position="97"/>
        <end position="134"/>
    </location>
</feature>
<feature type="compositionally biased region" description="Basic residues" evidence="6">
    <location>
        <begin position="317"/>
        <end position="327"/>
    </location>
</feature>
<evidence type="ECO:0000313" key="8">
    <source>
        <dbReference type="EMBL" id="KAH6600019.1"/>
    </source>
</evidence>
<dbReference type="InterPro" id="IPR011011">
    <property type="entry name" value="Znf_FYVE_PHD"/>
</dbReference>
<feature type="compositionally biased region" description="Polar residues" evidence="6">
    <location>
        <begin position="755"/>
        <end position="767"/>
    </location>
</feature>
<dbReference type="Gene3D" id="3.30.40.10">
    <property type="entry name" value="Zinc/RING finger domain, C3HC4 (zinc finger)"/>
    <property type="match status" value="2"/>
</dbReference>
<feature type="region of interest" description="Disordered" evidence="6">
    <location>
        <begin position="737"/>
        <end position="795"/>
    </location>
</feature>
<evidence type="ECO:0000256" key="2">
    <source>
        <dbReference type="ARBA" id="ARBA00022771"/>
    </source>
</evidence>
<dbReference type="Pfam" id="PF13831">
    <property type="entry name" value="PHD_2"/>
    <property type="match status" value="1"/>
</dbReference>
<keyword evidence="2 4" id="KW-0863">Zinc-finger</keyword>
<dbReference type="InterPro" id="IPR050701">
    <property type="entry name" value="Histone_Mod_Regulator"/>
</dbReference>
<evidence type="ECO:0000256" key="4">
    <source>
        <dbReference type="PROSITE-ProRule" id="PRU00146"/>
    </source>
</evidence>
<evidence type="ECO:0000259" key="7">
    <source>
        <dbReference type="PROSITE" id="PS50016"/>
    </source>
</evidence>
<feature type="region of interest" description="Disordered" evidence="6">
    <location>
        <begin position="1"/>
        <end position="134"/>
    </location>
</feature>
<dbReference type="InterPro" id="IPR019787">
    <property type="entry name" value="Znf_PHD-finger"/>
</dbReference>
<dbReference type="PROSITE" id="PS01359">
    <property type="entry name" value="ZF_PHD_1"/>
    <property type="match status" value="1"/>
</dbReference>
<dbReference type="EMBL" id="JAFCIX010000051">
    <property type="protein sequence ID" value="KAH6600019.1"/>
    <property type="molecule type" value="Genomic_DNA"/>
</dbReference>
<feature type="compositionally biased region" description="Polar residues" evidence="6">
    <location>
        <begin position="413"/>
        <end position="436"/>
    </location>
</feature>
<evidence type="ECO:0000256" key="6">
    <source>
        <dbReference type="SAM" id="MobiDB-lite"/>
    </source>
</evidence>
<proteinExistence type="predicted"/>
<dbReference type="SUPFAM" id="SSF57903">
    <property type="entry name" value="FYVE/PHD zinc finger"/>
    <property type="match status" value="1"/>
</dbReference>
<feature type="coiled-coil region" evidence="5">
    <location>
        <begin position="611"/>
        <end position="645"/>
    </location>
</feature>
<dbReference type="PROSITE" id="PS50016">
    <property type="entry name" value="ZF_PHD_2"/>
    <property type="match status" value="1"/>
</dbReference>
<reference evidence="8 9" key="1">
    <citation type="submission" date="2021-02" db="EMBL/GenBank/DDBJ databases">
        <title>Variation within the Batrachochytrium salamandrivorans European outbreak.</title>
        <authorList>
            <person name="Kelly M."/>
            <person name="Pasmans F."/>
            <person name="Shea T.P."/>
            <person name="Munoz J.F."/>
            <person name="Carranza S."/>
            <person name="Cuomo C.A."/>
            <person name="Martel A."/>
        </authorList>
    </citation>
    <scope>NUCLEOTIDE SEQUENCE [LARGE SCALE GENOMIC DNA]</scope>
    <source>
        <strain evidence="8 9">AMFP18/2</strain>
    </source>
</reference>
<feature type="domain" description="PHD-type" evidence="7">
    <location>
        <begin position="134"/>
        <end position="188"/>
    </location>
</feature>